<proteinExistence type="inferred from homology"/>
<dbReference type="Gene3D" id="2.40.420.20">
    <property type="match status" value="1"/>
</dbReference>
<evidence type="ECO:0000256" key="1">
    <source>
        <dbReference type="ARBA" id="ARBA00004196"/>
    </source>
</evidence>
<feature type="domain" description="Multidrug resistance protein MdtA-like alpha-helical hairpin" evidence="4">
    <location>
        <begin position="120"/>
        <end position="189"/>
    </location>
</feature>
<dbReference type="Pfam" id="PF25954">
    <property type="entry name" value="Beta-barrel_RND_2"/>
    <property type="match status" value="1"/>
</dbReference>
<dbReference type="NCBIfam" id="TIGR01730">
    <property type="entry name" value="RND_mfp"/>
    <property type="match status" value="1"/>
</dbReference>
<dbReference type="Gene3D" id="1.10.287.470">
    <property type="entry name" value="Helix hairpin bin"/>
    <property type="match status" value="1"/>
</dbReference>
<dbReference type="GO" id="GO:0015562">
    <property type="term" value="F:efflux transmembrane transporter activity"/>
    <property type="evidence" value="ECO:0007669"/>
    <property type="project" value="TreeGrafter"/>
</dbReference>
<organism evidence="9 10">
    <name type="scientific">Erwinia persicina</name>
    <dbReference type="NCBI Taxonomy" id="55211"/>
    <lineage>
        <taxon>Bacteria</taxon>
        <taxon>Pseudomonadati</taxon>
        <taxon>Pseudomonadota</taxon>
        <taxon>Gammaproteobacteria</taxon>
        <taxon>Enterobacterales</taxon>
        <taxon>Erwiniaceae</taxon>
        <taxon>Erwinia</taxon>
    </lineage>
</organism>
<evidence type="ECO:0000313" key="11">
    <source>
        <dbReference type="Proteomes" id="UP000661012"/>
    </source>
</evidence>
<dbReference type="InterPro" id="IPR058792">
    <property type="entry name" value="Beta-barrel_RND_2"/>
</dbReference>
<dbReference type="PANTHER" id="PTHR30469:SF38">
    <property type="entry name" value="HLYD FAMILY SECRETION PROTEIN"/>
    <property type="match status" value="1"/>
</dbReference>
<dbReference type="GeneID" id="67475710"/>
<dbReference type="InterPro" id="IPR006143">
    <property type="entry name" value="RND_pump_MFP"/>
</dbReference>
<comment type="similarity">
    <text evidence="2">Belongs to the membrane fusion protein (MFP) (TC 8.A.1) family.</text>
</comment>
<evidence type="ECO:0000313" key="10">
    <source>
        <dbReference type="Proteomes" id="UP000306393"/>
    </source>
</evidence>
<dbReference type="EMBL" id="QGAC01000003">
    <property type="protein sequence ID" value="TKJ93721.1"/>
    <property type="molecule type" value="Genomic_DNA"/>
</dbReference>
<dbReference type="PANTHER" id="PTHR30469">
    <property type="entry name" value="MULTIDRUG RESISTANCE PROTEIN MDTA"/>
    <property type="match status" value="1"/>
</dbReference>
<reference evidence="9 10" key="1">
    <citation type="journal article" date="2019" name="Sci. Rep.">
        <title>Differences in resource use lead to coexistence of seed-transmitted microbial populations.</title>
        <authorList>
            <person name="Torres-Cortes G."/>
            <person name="Garcia B.J."/>
            <person name="Compant S."/>
            <person name="Rezki S."/>
            <person name="Jones P."/>
            <person name="Preveaux A."/>
            <person name="Briand M."/>
            <person name="Roulet A."/>
            <person name="Bouchez O."/>
            <person name="Jacobson D."/>
            <person name="Barret M."/>
        </authorList>
    </citation>
    <scope>NUCLEOTIDE SEQUENCE [LARGE SCALE GENOMIC DNA]</scope>
    <source>
        <strain evidence="9 10">CFBP13511</strain>
    </source>
</reference>
<name>A0A4U3FID3_9GAMM</name>
<dbReference type="Pfam" id="PF25917">
    <property type="entry name" value="BSH_RND"/>
    <property type="match status" value="1"/>
</dbReference>
<keyword evidence="3" id="KW-0813">Transport</keyword>
<dbReference type="InterPro" id="IPR058625">
    <property type="entry name" value="MdtA-like_BSH"/>
</dbReference>
<dbReference type="SUPFAM" id="SSF111369">
    <property type="entry name" value="HlyD-like secretion proteins"/>
    <property type="match status" value="1"/>
</dbReference>
<dbReference type="InterPro" id="IPR058627">
    <property type="entry name" value="MdtA-like_C"/>
</dbReference>
<dbReference type="InterPro" id="IPR058624">
    <property type="entry name" value="MdtA-like_HH"/>
</dbReference>
<dbReference type="AlphaFoldDB" id="A0A4U3FID3"/>
<dbReference type="STRING" id="1219360.GCA_001571305_02255"/>
<keyword evidence="11" id="KW-1185">Reference proteome</keyword>
<dbReference type="OrthoDB" id="1185083at2"/>
<dbReference type="Gene3D" id="2.40.30.170">
    <property type="match status" value="1"/>
</dbReference>
<protein>
    <submittedName>
        <fullName evidence="9">Efflux RND transporter periplasmic adaptor subunit</fullName>
    </submittedName>
</protein>
<evidence type="ECO:0000256" key="2">
    <source>
        <dbReference type="ARBA" id="ARBA00009477"/>
    </source>
</evidence>
<evidence type="ECO:0000259" key="4">
    <source>
        <dbReference type="Pfam" id="PF25876"/>
    </source>
</evidence>
<feature type="domain" description="Multidrug resistance protein MdtA-like C-terminal permuted SH3" evidence="7">
    <location>
        <begin position="306"/>
        <end position="365"/>
    </location>
</feature>
<dbReference type="EMBL" id="JACYNN010000005">
    <property type="protein sequence ID" value="MBD8106784.1"/>
    <property type="molecule type" value="Genomic_DNA"/>
</dbReference>
<dbReference type="Pfam" id="PF25876">
    <property type="entry name" value="HH_MFP_RND"/>
    <property type="match status" value="1"/>
</dbReference>
<dbReference type="RefSeq" id="WP_137268761.1">
    <property type="nucleotide sequence ID" value="NZ_CP082141.1"/>
</dbReference>
<comment type="subcellular location">
    <subcellularLocation>
        <location evidence="1">Cell envelope</location>
    </subcellularLocation>
</comment>
<evidence type="ECO:0000313" key="9">
    <source>
        <dbReference type="EMBL" id="TKJ93721.1"/>
    </source>
</evidence>
<dbReference type="GO" id="GO:1990281">
    <property type="term" value="C:efflux pump complex"/>
    <property type="evidence" value="ECO:0007669"/>
    <property type="project" value="TreeGrafter"/>
</dbReference>
<feature type="domain" description="CusB-like beta-barrel" evidence="6">
    <location>
        <begin position="242"/>
        <end position="300"/>
    </location>
</feature>
<evidence type="ECO:0000256" key="3">
    <source>
        <dbReference type="ARBA" id="ARBA00022448"/>
    </source>
</evidence>
<accession>A0A4U3FID3</accession>
<feature type="domain" description="Multidrug resistance protein MdtA-like barrel-sandwich hybrid" evidence="5">
    <location>
        <begin position="85"/>
        <end position="217"/>
    </location>
</feature>
<evidence type="ECO:0000259" key="7">
    <source>
        <dbReference type="Pfam" id="PF25967"/>
    </source>
</evidence>
<dbReference type="Proteomes" id="UP000306393">
    <property type="component" value="Unassembled WGS sequence"/>
</dbReference>
<gene>
    <name evidence="9" type="ORF">EpCFBP13511_03935</name>
    <name evidence="8" type="ORF">IFT93_10150</name>
</gene>
<dbReference type="Gene3D" id="2.40.50.100">
    <property type="match status" value="1"/>
</dbReference>
<sequence length="380" mass="40492">MTDTFTDYARHILHHLNLPGRLSVHCLWLFSFPLIFLLAACGDKGQPASPHVRPVRYVIAPASLSGSLLSQTGEIRATDETTLAFRLDGRLISRAVDVGDRVKAGQLLAVQDNSTGLNQLGSARADLASAQAAERVAALNLQRMTTLTKTGAIARMQLDTARSDWQAALSKRQSSEAALKNAQDSLSWTRLTAPSDGIITAVSAQPGQVVSAGQAVFSLAAGGGRDAVFDLSDPQALTQSNPAVVRVSLLADPTIQVQGHLRDVSPQADPQTRTWRVRVTLDHPPESMALGASVLVNWRREGTRSILLPASALTRVGDQPAVFVVDRAQQRVRLRPVTLGAFTVTDISVTGGVRPGEAVVTAGVSKLRDGEKVTLLEDGE</sequence>
<dbReference type="Pfam" id="PF25967">
    <property type="entry name" value="RND-MFP_C"/>
    <property type="match status" value="1"/>
</dbReference>
<evidence type="ECO:0000313" key="8">
    <source>
        <dbReference type="EMBL" id="MBD8106784.1"/>
    </source>
</evidence>
<evidence type="ECO:0000259" key="6">
    <source>
        <dbReference type="Pfam" id="PF25954"/>
    </source>
</evidence>
<comment type="caution">
    <text evidence="9">The sequence shown here is derived from an EMBL/GenBank/DDBJ whole genome shotgun (WGS) entry which is preliminary data.</text>
</comment>
<reference evidence="8 11" key="2">
    <citation type="journal article" date="2020" name="FEMS Microbiol. Ecol.">
        <title>Temporal dynamics of bacterial communities during seed development and maturation.</title>
        <authorList>
            <person name="Chesneau G."/>
            <person name="Torres-Cortes G."/>
            <person name="Briand M."/>
            <person name="Darrasse A."/>
            <person name="Preveaux A."/>
            <person name="Marais C."/>
            <person name="Jacques M.A."/>
            <person name="Shade A."/>
            <person name="Barret M."/>
        </authorList>
    </citation>
    <scope>NUCLEOTIDE SEQUENCE [LARGE SCALE GENOMIC DNA]</scope>
    <source>
        <strain evidence="8 11">CFBP13732</strain>
    </source>
</reference>
<evidence type="ECO:0000259" key="5">
    <source>
        <dbReference type="Pfam" id="PF25917"/>
    </source>
</evidence>
<dbReference type="Proteomes" id="UP000661012">
    <property type="component" value="Unassembled WGS sequence"/>
</dbReference>